<dbReference type="PANTHER" id="PTHR37937">
    <property type="entry name" value="CONJUGATIVE TRANSFER: DNA TRANSPORT"/>
    <property type="match status" value="1"/>
</dbReference>
<dbReference type="InterPro" id="IPR025988">
    <property type="entry name" value="YWFCY_dom"/>
</dbReference>
<organism evidence="9 10">
    <name type="scientific">Mucilaginibacter paludis DSM 18603</name>
    <dbReference type="NCBI Taxonomy" id="714943"/>
    <lineage>
        <taxon>Bacteria</taxon>
        <taxon>Pseudomonadati</taxon>
        <taxon>Bacteroidota</taxon>
        <taxon>Sphingobacteriia</taxon>
        <taxon>Sphingobacteriales</taxon>
        <taxon>Sphingobacteriaceae</taxon>
        <taxon>Mucilaginibacter</taxon>
    </lineage>
</organism>
<accession>H1YDX4</accession>
<keyword evidence="3" id="KW-1003">Cell membrane</keyword>
<evidence type="ECO:0000256" key="5">
    <source>
        <dbReference type="ARBA" id="ARBA00022989"/>
    </source>
</evidence>
<dbReference type="Gene3D" id="3.40.50.300">
    <property type="entry name" value="P-loop containing nucleotide triphosphate hydrolases"/>
    <property type="match status" value="2"/>
</dbReference>
<proteinExistence type="inferred from homology"/>
<keyword evidence="4 7" id="KW-0812">Transmembrane</keyword>
<evidence type="ECO:0000313" key="10">
    <source>
        <dbReference type="Proteomes" id="UP000002774"/>
    </source>
</evidence>
<dbReference type="GO" id="GO:0005886">
    <property type="term" value="C:plasma membrane"/>
    <property type="evidence" value="ECO:0007669"/>
    <property type="project" value="UniProtKB-SubCell"/>
</dbReference>
<dbReference type="EMBL" id="CM001403">
    <property type="protein sequence ID" value="EHQ24314.1"/>
    <property type="molecule type" value="Genomic_DNA"/>
</dbReference>
<dbReference type="SUPFAM" id="SSF52540">
    <property type="entry name" value="P-loop containing nucleoside triphosphate hydrolases"/>
    <property type="match status" value="1"/>
</dbReference>
<dbReference type="InterPro" id="IPR003688">
    <property type="entry name" value="TraG/VirD4"/>
</dbReference>
<keyword evidence="10" id="KW-1185">Reference proteome</keyword>
<comment type="subcellular location">
    <subcellularLocation>
        <location evidence="1">Cell membrane</location>
        <topology evidence="1">Multi-pass membrane protein</topology>
    </subcellularLocation>
</comment>
<evidence type="ECO:0000256" key="3">
    <source>
        <dbReference type="ARBA" id="ARBA00022475"/>
    </source>
</evidence>
<feature type="transmembrane region" description="Helical" evidence="7">
    <location>
        <begin position="121"/>
        <end position="144"/>
    </location>
</feature>
<evidence type="ECO:0000256" key="4">
    <source>
        <dbReference type="ARBA" id="ARBA00022692"/>
    </source>
</evidence>
<evidence type="ECO:0000256" key="7">
    <source>
        <dbReference type="SAM" id="Phobius"/>
    </source>
</evidence>
<dbReference type="AlphaFoldDB" id="H1YDX4"/>
<dbReference type="eggNOG" id="COG3505">
    <property type="taxonomic scope" value="Bacteria"/>
</dbReference>
<feature type="transmembrane region" description="Helical" evidence="7">
    <location>
        <begin position="94"/>
        <end position="115"/>
    </location>
</feature>
<dbReference type="InterPro" id="IPR027417">
    <property type="entry name" value="P-loop_NTPase"/>
</dbReference>
<reference evidence="9" key="1">
    <citation type="submission" date="2011-09" db="EMBL/GenBank/DDBJ databases">
        <title>The permanent draft genome of Mucilaginibacter paludis DSM 18603.</title>
        <authorList>
            <consortium name="US DOE Joint Genome Institute (JGI-PGF)"/>
            <person name="Lucas S."/>
            <person name="Han J."/>
            <person name="Lapidus A."/>
            <person name="Bruce D."/>
            <person name="Goodwin L."/>
            <person name="Pitluck S."/>
            <person name="Peters L."/>
            <person name="Kyrpides N."/>
            <person name="Mavromatis K."/>
            <person name="Ivanova N."/>
            <person name="Mikhailova N."/>
            <person name="Held B."/>
            <person name="Detter J.C."/>
            <person name="Tapia R."/>
            <person name="Han C."/>
            <person name="Land M."/>
            <person name="Hauser L."/>
            <person name="Markowitz V."/>
            <person name="Cheng J.-F."/>
            <person name="Hugenholtz P."/>
            <person name="Woyke T."/>
            <person name="Wu D."/>
            <person name="Tindall B."/>
            <person name="Brambilla E."/>
            <person name="Klenk H.-P."/>
            <person name="Eisen J.A."/>
        </authorList>
    </citation>
    <scope>NUCLEOTIDE SEQUENCE [LARGE SCALE GENOMIC DNA]</scope>
    <source>
        <strain evidence="9">DSM 18603</strain>
    </source>
</reference>
<evidence type="ECO:0000313" key="9">
    <source>
        <dbReference type="EMBL" id="EHQ24314.1"/>
    </source>
</evidence>
<feature type="transmembrane region" description="Helical" evidence="7">
    <location>
        <begin position="21"/>
        <end position="38"/>
    </location>
</feature>
<sequence>MNNTGENTEGLRKIIDMTRQISLVLLILHFYVYCYGAFRQWGLSHSITDKLLLNLQHTGLFDNSYISKLGALMFLLISLIGAKGKKDEDLKLGMALRYGGFGLLIYGLSQFLLSIHAGVEVIAILYMSITSIGYMMIMRGGALLSRILQLKFKGDIFNKLNESFPQEERLLTNEYSINLPAQYNLKGNIRKSWINIINPFRALLVIGTPGAGKSYFVIRHVITQHIKKGFSLFVYDFKYDDLSRIVYNTLKQNSTAYKIPPAFYVINFDNLGQTHRCNPLEPGRMDDITDASESSRTIMLGLNREWIKKQGDFFVESPINFVTAIIWFLKKYRNGIHCTLPHVIELMQVEYHELFSVLRTEPEIEVLINPFVSAYKNRATDQLEGQIASAKISMARLASPQLYYVLNGNDFTLDLNNPDEPKVICMGNNPQKQQIYGAVLSLYISRMIKLVNQKNKLKSSLIFDEFPTIYFNGIDSLIATARSNKVATCLGVQDYSQLKKDYGREQAEVIMNIVGNIVSGQVVGDTAKQLSERFGKIMQERESVSINSSDTSVSKSMQLDSAIPASKISGLSSGEFVGMVADDPMQKIELKTFHAEIINDHEAIKQEEAKYSDIPQIREVGSQDVEQNYLQVKKEIKILIDSELERMSDSPNLTNLILKKIV</sequence>
<dbReference type="Pfam" id="PF02534">
    <property type="entry name" value="T4SS-DNA_transf"/>
    <property type="match status" value="1"/>
</dbReference>
<dbReference type="STRING" id="714943.Mucpa_0111"/>
<feature type="transmembrane region" description="Helical" evidence="7">
    <location>
        <begin position="65"/>
        <end position="82"/>
    </location>
</feature>
<dbReference type="RefSeq" id="WP_008503855.1">
    <property type="nucleotide sequence ID" value="NZ_CM001403.1"/>
</dbReference>
<comment type="similarity">
    <text evidence="2">Belongs to the VirD4/TraG family.</text>
</comment>
<evidence type="ECO:0000256" key="6">
    <source>
        <dbReference type="ARBA" id="ARBA00023136"/>
    </source>
</evidence>
<dbReference type="InterPro" id="IPR051539">
    <property type="entry name" value="T4SS-coupling_protein"/>
</dbReference>
<dbReference type="PANTHER" id="PTHR37937:SF1">
    <property type="entry name" value="CONJUGATIVE TRANSFER: DNA TRANSPORT"/>
    <property type="match status" value="1"/>
</dbReference>
<dbReference type="NCBIfam" id="NF041326">
    <property type="entry name" value="Bacteroid_MobC"/>
    <property type="match status" value="1"/>
</dbReference>
<name>H1YDX4_9SPHI</name>
<keyword evidence="5 7" id="KW-1133">Transmembrane helix</keyword>
<evidence type="ECO:0000256" key="1">
    <source>
        <dbReference type="ARBA" id="ARBA00004651"/>
    </source>
</evidence>
<keyword evidence="6 7" id="KW-0472">Membrane</keyword>
<protein>
    <submittedName>
        <fullName evidence="9">Type IV secretory pathway VirD4 components-like protein</fullName>
    </submittedName>
</protein>
<dbReference type="OrthoDB" id="102453at2"/>
<dbReference type="HOGENOM" id="CLU_019050_1_1_10"/>
<dbReference type="Pfam" id="PF14293">
    <property type="entry name" value="YWFCY"/>
    <property type="match status" value="1"/>
</dbReference>
<dbReference type="Proteomes" id="UP000002774">
    <property type="component" value="Chromosome"/>
</dbReference>
<evidence type="ECO:0000256" key="2">
    <source>
        <dbReference type="ARBA" id="ARBA00008806"/>
    </source>
</evidence>
<evidence type="ECO:0000259" key="8">
    <source>
        <dbReference type="Pfam" id="PF14293"/>
    </source>
</evidence>
<gene>
    <name evidence="9" type="ORF">Mucpa_0111</name>
</gene>
<dbReference type="CDD" id="cd01127">
    <property type="entry name" value="TrwB_TraG_TraD_VirD4"/>
    <property type="match status" value="1"/>
</dbReference>
<feature type="domain" description="YWFCY" evidence="8">
    <location>
        <begin position="6"/>
        <end position="149"/>
    </location>
</feature>